<gene>
    <name evidence="6" type="ordered locus">P9303_18721</name>
</gene>
<proteinExistence type="predicted"/>
<evidence type="ECO:0000256" key="2">
    <source>
        <dbReference type="ARBA" id="ARBA00022679"/>
    </source>
</evidence>
<evidence type="ECO:0000313" key="6">
    <source>
        <dbReference type="EMBL" id="ABM78614.1"/>
    </source>
</evidence>
<dbReference type="NCBIfam" id="NF004851">
    <property type="entry name" value="PRK06202.1"/>
    <property type="match status" value="1"/>
</dbReference>
<dbReference type="CDD" id="cd02440">
    <property type="entry name" value="AdoMet_MTases"/>
    <property type="match status" value="1"/>
</dbReference>
<dbReference type="PANTHER" id="PTHR43464:SF19">
    <property type="entry name" value="UBIQUINONE BIOSYNTHESIS O-METHYLTRANSFERASE, MITOCHONDRIAL"/>
    <property type="match status" value="1"/>
</dbReference>
<protein>
    <submittedName>
        <fullName evidence="6">SAM (And some other nucleotide) binding motif</fullName>
    </submittedName>
</protein>
<keyword evidence="1" id="KW-0489">Methyltransferase</keyword>
<dbReference type="AlphaFoldDB" id="A2CAV4"/>
<dbReference type="InterPro" id="IPR041698">
    <property type="entry name" value="Methyltransf_25"/>
</dbReference>
<sequence>MPWGEALNRRDRQPEVMDQPGLDPTEHARALNGLRRINAISRCSAGLFHSIQALAILQPETPLRVLELACGGGDTAIDLALMAQRQGLKLEIQACDFNPEAVSIACANARKRNAKLTFFSADALSENVDDELFDVVFCTLFTHHLDDSDVERLLARMATRARRLVLVNDLIRSRLGYVMAWAGTRLLSRSWVVHTDGPLSVRAAFRPAEIMALAQRAGLEGVQLNRCWPERYLLSWERH</sequence>
<evidence type="ECO:0000256" key="1">
    <source>
        <dbReference type="ARBA" id="ARBA00022603"/>
    </source>
</evidence>
<evidence type="ECO:0000256" key="3">
    <source>
        <dbReference type="ARBA" id="ARBA00022691"/>
    </source>
</evidence>
<keyword evidence="3" id="KW-0949">S-adenosyl-L-methionine</keyword>
<evidence type="ECO:0000259" key="5">
    <source>
        <dbReference type="Pfam" id="PF13649"/>
    </source>
</evidence>
<dbReference type="EMBL" id="CP000554">
    <property type="protein sequence ID" value="ABM78614.1"/>
    <property type="molecule type" value="Genomic_DNA"/>
</dbReference>
<dbReference type="Pfam" id="PF13649">
    <property type="entry name" value="Methyltransf_25"/>
    <property type="match status" value="1"/>
</dbReference>
<dbReference type="GO" id="GO:0032259">
    <property type="term" value="P:methylation"/>
    <property type="evidence" value="ECO:0007669"/>
    <property type="project" value="UniProtKB-KW"/>
</dbReference>
<name>A2CAV4_PROM3</name>
<dbReference type="InterPro" id="IPR029063">
    <property type="entry name" value="SAM-dependent_MTases_sf"/>
</dbReference>
<dbReference type="Proteomes" id="UP000002274">
    <property type="component" value="Chromosome"/>
</dbReference>
<dbReference type="RefSeq" id="WP_011826497.1">
    <property type="nucleotide sequence ID" value="NC_008820.1"/>
</dbReference>
<keyword evidence="2" id="KW-0808">Transferase</keyword>
<dbReference type="BioCyc" id="PMAR59922:G1G80-1623-MONOMER"/>
<organism evidence="6 7">
    <name type="scientific">Prochlorococcus marinus (strain MIT 9303)</name>
    <dbReference type="NCBI Taxonomy" id="59922"/>
    <lineage>
        <taxon>Bacteria</taxon>
        <taxon>Bacillati</taxon>
        <taxon>Cyanobacteriota</taxon>
        <taxon>Cyanophyceae</taxon>
        <taxon>Synechococcales</taxon>
        <taxon>Prochlorococcaceae</taxon>
        <taxon>Prochlorococcus</taxon>
    </lineage>
</organism>
<dbReference type="HOGENOM" id="CLU_078235_0_0_3"/>
<accession>A2CAV4</accession>
<evidence type="ECO:0000256" key="4">
    <source>
        <dbReference type="SAM" id="MobiDB-lite"/>
    </source>
</evidence>
<evidence type="ECO:0000313" key="7">
    <source>
        <dbReference type="Proteomes" id="UP000002274"/>
    </source>
</evidence>
<dbReference type="Gene3D" id="3.40.50.150">
    <property type="entry name" value="Vaccinia Virus protein VP39"/>
    <property type="match status" value="1"/>
</dbReference>
<dbReference type="STRING" id="59922.P9303_18721"/>
<dbReference type="PANTHER" id="PTHR43464">
    <property type="entry name" value="METHYLTRANSFERASE"/>
    <property type="match status" value="1"/>
</dbReference>
<feature type="domain" description="Methyltransferase" evidence="5">
    <location>
        <begin position="65"/>
        <end position="159"/>
    </location>
</feature>
<dbReference type="GO" id="GO:0008168">
    <property type="term" value="F:methyltransferase activity"/>
    <property type="evidence" value="ECO:0007669"/>
    <property type="project" value="UniProtKB-KW"/>
</dbReference>
<reference evidence="6 7" key="1">
    <citation type="journal article" date="2007" name="PLoS Genet.">
        <title>Patterns and implications of gene gain and loss in the evolution of Prochlorococcus.</title>
        <authorList>
            <person name="Kettler G.C."/>
            <person name="Martiny A.C."/>
            <person name="Huang K."/>
            <person name="Zucker J."/>
            <person name="Coleman M.L."/>
            <person name="Rodrigue S."/>
            <person name="Chen F."/>
            <person name="Lapidus A."/>
            <person name="Ferriera S."/>
            <person name="Johnson J."/>
            <person name="Steglich C."/>
            <person name="Church G.M."/>
            <person name="Richardson P."/>
            <person name="Chisholm S.W."/>
        </authorList>
    </citation>
    <scope>NUCLEOTIDE SEQUENCE [LARGE SCALE GENOMIC DNA]</scope>
    <source>
        <strain evidence="6 7">MIT 9303</strain>
    </source>
</reference>
<dbReference type="SUPFAM" id="SSF53335">
    <property type="entry name" value="S-adenosyl-L-methionine-dependent methyltransferases"/>
    <property type="match status" value="1"/>
</dbReference>
<feature type="region of interest" description="Disordered" evidence="4">
    <location>
        <begin position="1"/>
        <end position="23"/>
    </location>
</feature>
<dbReference type="KEGG" id="pmf:P9303_18721"/>